<feature type="non-terminal residue" evidence="1">
    <location>
        <position position="34"/>
    </location>
</feature>
<reference evidence="1 2" key="1">
    <citation type="submission" date="2016-02" db="EMBL/GenBank/DDBJ databases">
        <title>Genome analysis of coral dinoflagellate symbionts highlights evolutionary adaptations to a symbiotic lifestyle.</title>
        <authorList>
            <person name="Aranda M."/>
            <person name="Li Y."/>
            <person name="Liew Y.J."/>
            <person name="Baumgarten S."/>
            <person name="Simakov O."/>
            <person name="Wilson M."/>
            <person name="Piel J."/>
            <person name="Ashoor H."/>
            <person name="Bougouffa S."/>
            <person name="Bajic V.B."/>
            <person name="Ryu T."/>
            <person name="Ravasi T."/>
            <person name="Bayer T."/>
            <person name="Micklem G."/>
            <person name="Kim H."/>
            <person name="Bhak J."/>
            <person name="Lajeunesse T.C."/>
            <person name="Voolstra C.R."/>
        </authorList>
    </citation>
    <scope>NUCLEOTIDE SEQUENCE [LARGE SCALE GENOMIC DNA]</scope>
    <source>
        <strain evidence="1 2">CCMP2467</strain>
    </source>
</reference>
<proteinExistence type="predicted"/>
<dbReference type="EMBL" id="LSRX01005909">
    <property type="protein sequence ID" value="OLP73271.1"/>
    <property type="molecule type" value="Genomic_DNA"/>
</dbReference>
<sequence length="34" mass="3654">MQASENSKGVDAGGLTRDFFSSFSSTLVDDPQMK</sequence>
<dbReference type="AlphaFoldDB" id="A0A1Q9BRF7"/>
<organism evidence="1 2">
    <name type="scientific">Symbiodinium microadriaticum</name>
    <name type="common">Dinoflagellate</name>
    <name type="synonym">Zooxanthella microadriatica</name>
    <dbReference type="NCBI Taxonomy" id="2951"/>
    <lineage>
        <taxon>Eukaryota</taxon>
        <taxon>Sar</taxon>
        <taxon>Alveolata</taxon>
        <taxon>Dinophyceae</taxon>
        <taxon>Suessiales</taxon>
        <taxon>Symbiodiniaceae</taxon>
        <taxon>Symbiodinium</taxon>
    </lineage>
</organism>
<accession>A0A1Q9BRF7</accession>
<comment type="caution">
    <text evidence="1">The sequence shown here is derived from an EMBL/GenBank/DDBJ whole genome shotgun (WGS) entry which is preliminary data.</text>
</comment>
<keyword evidence="2" id="KW-1185">Reference proteome</keyword>
<name>A0A1Q9BRF7_SYMMI</name>
<dbReference type="Proteomes" id="UP000186817">
    <property type="component" value="Unassembled WGS sequence"/>
</dbReference>
<evidence type="ECO:0000313" key="2">
    <source>
        <dbReference type="Proteomes" id="UP000186817"/>
    </source>
</evidence>
<protein>
    <submittedName>
        <fullName evidence="1">Uncharacterized protein</fullName>
    </submittedName>
</protein>
<gene>
    <name evidence="1" type="ORF">AK812_SmicGene47554</name>
</gene>
<evidence type="ECO:0000313" key="1">
    <source>
        <dbReference type="EMBL" id="OLP73271.1"/>
    </source>
</evidence>